<gene>
    <name evidence="3" type="ORF">SAMN06296008_10337</name>
</gene>
<dbReference type="OrthoDB" id="9031471at2"/>
<dbReference type="Proteomes" id="UP000192708">
    <property type="component" value="Unassembled WGS sequence"/>
</dbReference>
<keyword evidence="1" id="KW-0732">Signal</keyword>
<evidence type="ECO:0000313" key="3">
    <source>
        <dbReference type="EMBL" id="SMC35090.1"/>
    </source>
</evidence>
<dbReference type="SUPFAM" id="SSF51556">
    <property type="entry name" value="Metallo-dependent hydrolases"/>
    <property type="match status" value="1"/>
</dbReference>
<dbReference type="GO" id="GO:0016810">
    <property type="term" value="F:hydrolase activity, acting on carbon-nitrogen (but not peptide) bonds"/>
    <property type="evidence" value="ECO:0007669"/>
    <property type="project" value="InterPro"/>
</dbReference>
<feature type="signal peptide" evidence="1">
    <location>
        <begin position="1"/>
        <end position="25"/>
    </location>
</feature>
<evidence type="ECO:0000256" key="1">
    <source>
        <dbReference type="SAM" id="SignalP"/>
    </source>
</evidence>
<keyword evidence="4" id="KW-1185">Reference proteome</keyword>
<evidence type="ECO:0000259" key="2">
    <source>
        <dbReference type="Pfam" id="PF07969"/>
    </source>
</evidence>
<dbReference type="STRING" id="1938817.SAMN06296008_10337"/>
<dbReference type="Gene3D" id="2.30.40.10">
    <property type="entry name" value="Urease, subunit C, domain 1"/>
    <property type="match status" value="1"/>
</dbReference>
<dbReference type="Pfam" id="PF07969">
    <property type="entry name" value="Amidohydro_3"/>
    <property type="match status" value="1"/>
</dbReference>
<dbReference type="Gene3D" id="3.10.310.70">
    <property type="match status" value="1"/>
</dbReference>
<protein>
    <recommendedName>
        <fullName evidence="2">Amidohydrolase 3 domain-containing protein</fullName>
    </recommendedName>
</protein>
<dbReference type="PANTHER" id="PTHR22642:SF21">
    <property type="entry name" value="PERIPLASMIC PROTEIN"/>
    <property type="match status" value="1"/>
</dbReference>
<dbReference type="InterPro" id="IPR011059">
    <property type="entry name" value="Metal-dep_hydrolase_composite"/>
</dbReference>
<dbReference type="InterPro" id="IPR013108">
    <property type="entry name" value="Amidohydro_3"/>
</dbReference>
<dbReference type="AlphaFoldDB" id="A0A1W1YFU2"/>
<proteinExistence type="predicted"/>
<dbReference type="RefSeq" id="WP_084282764.1">
    <property type="nucleotide sequence ID" value="NZ_FWXJ01000003.1"/>
</dbReference>
<name>A0A1W1YFU2_9BURK</name>
<dbReference type="EMBL" id="FWXJ01000003">
    <property type="protein sequence ID" value="SMC35090.1"/>
    <property type="molecule type" value="Genomic_DNA"/>
</dbReference>
<dbReference type="SUPFAM" id="SSF51338">
    <property type="entry name" value="Composite domain of metallo-dependent hydrolases"/>
    <property type="match status" value="1"/>
</dbReference>
<feature type="domain" description="Amidohydrolase 3" evidence="2">
    <location>
        <begin position="79"/>
        <end position="549"/>
    </location>
</feature>
<dbReference type="InterPro" id="IPR032466">
    <property type="entry name" value="Metal_Hydrolase"/>
</dbReference>
<dbReference type="Gene3D" id="3.20.20.140">
    <property type="entry name" value="Metal-dependent hydrolases"/>
    <property type="match status" value="1"/>
</dbReference>
<dbReference type="PANTHER" id="PTHR22642">
    <property type="entry name" value="IMIDAZOLONEPROPIONASE"/>
    <property type="match status" value="1"/>
</dbReference>
<accession>A0A1W1YFU2</accession>
<feature type="chain" id="PRO_5012099652" description="Amidohydrolase 3 domain-containing protein" evidence="1">
    <location>
        <begin position="26"/>
        <end position="557"/>
    </location>
</feature>
<reference evidence="3 4" key="1">
    <citation type="submission" date="2017-04" db="EMBL/GenBank/DDBJ databases">
        <authorList>
            <person name="Afonso C.L."/>
            <person name="Miller P.J."/>
            <person name="Scott M.A."/>
            <person name="Spackman E."/>
            <person name="Goraichik I."/>
            <person name="Dimitrov K.M."/>
            <person name="Suarez D.L."/>
            <person name="Swayne D.E."/>
        </authorList>
    </citation>
    <scope>NUCLEOTIDE SEQUENCE [LARGE SCALE GENOMIC DNA]</scope>
    <source>
        <strain evidence="3 4">VK13</strain>
    </source>
</reference>
<sequence length="557" mass="62247">MSLKAFGFSLFFACALFTMTGQVLSQVPLNPADIVILNGVVLQPHQTFVNAIAIKQQKILALGSDSEIQKYLGPNTQKINAKGHLIIPGLIDSHIHAIRAGLSFQHEVSWSGVTSIEQAIDRIQKAAMQKPAGTWIVIAGGWVPEQFENSILPTQEQLLQAAGNHPLYLQKLYSSVFVSPGGLETLGVAANAELLSRLTVAVDAKGKPTGWMSGSARTISDLFDFLPQPSSALQYESTKLFFKELNRFGITGVLDPGGYNFPLESYHSLWKLHKEKNLSIRIAYSLSAPKRDTELADFKEILQKIPKSDEFLQWNGIGENVTWGMYNNESPTITDQQKLQEVLEWAAKEKITVTLHWNNNESIPKLLEVIERVQEKYSIQELRWSIAHINNLDEMNLRRMKKNHLGWLVQNALYFQANGFADKYGREALKISPRLRQAINLQLPIGLGTDAHRVMGFNPFDAIEWFITGKGIDGKPGRESEQLLTTYEALQLYTKGSAQFLPDGSSRGELSVGKYADLAILSQNIFKIPTHRIHRTTAELTMVGGKTVFIAEDFFKK</sequence>
<organism evidence="3 4">
    <name type="scientific">Polynucleobacter kasalickyi</name>
    <dbReference type="NCBI Taxonomy" id="1938817"/>
    <lineage>
        <taxon>Bacteria</taxon>
        <taxon>Pseudomonadati</taxon>
        <taxon>Pseudomonadota</taxon>
        <taxon>Betaproteobacteria</taxon>
        <taxon>Burkholderiales</taxon>
        <taxon>Burkholderiaceae</taxon>
        <taxon>Polynucleobacter</taxon>
    </lineage>
</organism>
<evidence type="ECO:0000313" key="4">
    <source>
        <dbReference type="Proteomes" id="UP000192708"/>
    </source>
</evidence>